<reference evidence="3" key="1">
    <citation type="journal article" date="2019" name="Int. J. Syst. Evol. Microbiol.">
        <title>The Global Catalogue of Microorganisms (GCM) 10K type strain sequencing project: providing services to taxonomists for standard genome sequencing and annotation.</title>
        <authorList>
            <consortium name="The Broad Institute Genomics Platform"/>
            <consortium name="The Broad Institute Genome Sequencing Center for Infectious Disease"/>
            <person name="Wu L."/>
            <person name="Ma J."/>
        </authorList>
    </citation>
    <scope>NUCLEOTIDE SEQUENCE [LARGE SCALE GENOMIC DNA]</scope>
    <source>
        <strain evidence="3">KCTC 42964</strain>
    </source>
</reference>
<dbReference type="PANTHER" id="PTHR30388">
    <property type="entry name" value="ALDEHYDE OXIDOREDUCTASE MOLYBDENUM COFACTOR ASSEMBLY PROTEIN"/>
    <property type="match status" value="1"/>
</dbReference>
<name>A0ABV7KUG7_9PROT</name>
<dbReference type="PANTHER" id="PTHR30388:SF4">
    <property type="entry name" value="MOLYBDENUM COFACTOR INSERTION CHAPERONE PAOD"/>
    <property type="match status" value="1"/>
</dbReference>
<dbReference type="Gene3D" id="3.40.50.720">
    <property type="entry name" value="NAD(P)-binding Rossmann-like Domain"/>
    <property type="match status" value="1"/>
</dbReference>
<dbReference type="RefSeq" id="WP_379897776.1">
    <property type="nucleotide sequence ID" value="NZ_JBHRTR010000005.1"/>
</dbReference>
<protein>
    <submittedName>
        <fullName evidence="2">XdhC family protein</fullName>
    </submittedName>
</protein>
<dbReference type="InterPro" id="IPR027051">
    <property type="entry name" value="XdhC_Rossmann_dom"/>
</dbReference>
<dbReference type="InterPro" id="IPR052698">
    <property type="entry name" value="MoCofactor_Util/Proc"/>
</dbReference>
<dbReference type="EMBL" id="JBHRTR010000005">
    <property type="protein sequence ID" value="MFC3226026.1"/>
    <property type="molecule type" value="Genomic_DNA"/>
</dbReference>
<sequence length="236" mass="25531">MDRAILDRVLQAKQSKTAVVLATDLADGSQQIIDVAAVWQADDPLSRSVVAASIADRSQTVELEDGRRLFLNVFNPPLRMIVVGAVHITQALAPMARIAGYDVIVIDPREAFATAERFPDVSLSHAWPDEAMAELMPDRRTAVITLTHDPKLDDPALQAALISDCFYIGALGSRKTHGARLERLRRAGFDEAAMARIHGPIGLAIGARSPAEIAIAVMAQVTETLRKMPEPQARAA</sequence>
<organism evidence="2 3">
    <name type="scientific">Marinibaculum pumilum</name>
    <dbReference type="NCBI Taxonomy" id="1766165"/>
    <lineage>
        <taxon>Bacteria</taxon>
        <taxon>Pseudomonadati</taxon>
        <taxon>Pseudomonadota</taxon>
        <taxon>Alphaproteobacteria</taxon>
        <taxon>Rhodospirillales</taxon>
        <taxon>Rhodospirillaceae</taxon>
        <taxon>Marinibaculum</taxon>
    </lineage>
</organism>
<proteinExistence type="predicted"/>
<dbReference type="Proteomes" id="UP001595528">
    <property type="component" value="Unassembled WGS sequence"/>
</dbReference>
<accession>A0ABV7KUG7</accession>
<evidence type="ECO:0000313" key="2">
    <source>
        <dbReference type="EMBL" id="MFC3226026.1"/>
    </source>
</evidence>
<keyword evidence="3" id="KW-1185">Reference proteome</keyword>
<feature type="domain" description="XdhC Rossmann" evidence="1">
    <location>
        <begin position="80"/>
        <end position="221"/>
    </location>
</feature>
<gene>
    <name evidence="2" type="ORF">ACFOGJ_02225</name>
</gene>
<evidence type="ECO:0000259" key="1">
    <source>
        <dbReference type="Pfam" id="PF13478"/>
    </source>
</evidence>
<comment type="caution">
    <text evidence="2">The sequence shown here is derived from an EMBL/GenBank/DDBJ whole genome shotgun (WGS) entry which is preliminary data.</text>
</comment>
<evidence type="ECO:0000313" key="3">
    <source>
        <dbReference type="Proteomes" id="UP001595528"/>
    </source>
</evidence>
<dbReference type="Pfam" id="PF13478">
    <property type="entry name" value="XdhC_C"/>
    <property type="match status" value="1"/>
</dbReference>